<feature type="domain" description="Polyphosphate kinase-2-related" evidence="1">
    <location>
        <begin position="11"/>
        <end position="234"/>
    </location>
</feature>
<dbReference type="InterPro" id="IPR027417">
    <property type="entry name" value="P-loop_NTPase"/>
</dbReference>
<feature type="domain" description="Polyphosphate kinase-2-related" evidence="1">
    <location>
        <begin position="269"/>
        <end position="491"/>
    </location>
</feature>
<dbReference type="EC" id="2.7.4.33" evidence="2"/>
<dbReference type="AlphaFoldDB" id="A0AAU7FC53"/>
<dbReference type="EMBL" id="CP157355">
    <property type="protein sequence ID" value="XBM01630.1"/>
    <property type="molecule type" value="Genomic_DNA"/>
</dbReference>
<keyword evidence="2" id="KW-0808">Transferase</keyword>
<organism evidence="2">
    <name type="scientific">Chitinibacter mangrovi</name>
    <dbReference type="NCBI Taxonomy" id="3153927"/>
    <lineage>
        <taxon>Bacteria</taxon>
        <taxon>Pseudomonadati</taxon>
        <taxon>Pseudomonadota</taxon>
        <taxon>Betaproteobacteria</taxon>
        <taxon>Neisseriales</taxon>
        <taxon>Chitinibacteraceae</taxon>
        <taxon>Chitinibacter</taxon>
    </lineage>
</organism>
<dbReference type="PANTHER" id="PTHR34383">
    <property type="entry name" value="POLYPHOSPHATE:AMP PHOSPHOTRANSFERASE-RELATED"/>
    <property type="match status" value="1"/>
</dbReference>
<dbReference type="PANTHER" id="PTHR34383:SF3">
    <property type="entry name" value="POLYPHOSPHATE:AMP PHOSPHOTRANSFERASE"/>
    <property type="match status" value="1"/>
</dbReference>
<proteinExistence type="predicted"/>
<name>A0AAU7FC53_9NEIS</name>
<dbReference type="Gene3D" id="3.40.50.300">
    <property type="entry name" value="P-loop containing nucleotide triphosphate hydrolases"/>
    <property type="match status" value="2"/>
</dbReference>
<evidence type="ECO:0000259" key="1">
    <source>
        <dbReference type="Pfam" id="PF03976"/>
    </source>
</evidence>
<evidence type="ECO:0000313" key="2">
    <source>
        <dbReference type="EMBL" id="XBM01630.1"/>
    </source>
</evidence>
<dbReference type="GO" id="GO:0043751">
    <property type="term" value="F:polyphosphate:AMP phosphotransferase activity"/>
    <property type="evidence" value="ECO:0007669"/>
    <property type="project" value="InterPro"/>
</dbReference>
<protein>
    <submittedName>
        <fullName evidence="2">Polyphosphate:AMP phosphotransferase</fullName>
        <ecNumber evidence="2">2.7.4.33</ecNumber>
    </submittedName>
</protein>
<sequence length="504" mass="58447">MFAAAELGHALSKEQYKTAADTLRQKLLNMQFQLKERGDFPLIVLLGGVPTAGRGQVANLLLEWMDPRHIATHAFSAPNDEERARPPYWRYWRVLPPKGKMAILFGGWYSGPMWEQLTSNPDSVSYEHEVGKIIRLEKMLSDEGALILKFWLHLPKEQLKKRLKKLANDPRTAWRFDDSDLWFLDHYDEVMASQQDLLLRTNLADAPWRVIESTDERYRNITIATHIVEAIGHHLERESVRQKRVDAAPLMPSIDGVRLLDKLVLDTDLDKAHYSEQLEVLQGRLNGLTRHPDFKQHSVVCVFEGMDAAGKGGAIRRITAALDARQYRTVPIAAPTEEERAQPYLWRFWRHLPPHGQITLFDRSWYGRVLVERVEGFASRADWMRAYGEINDFEAQISTANVIVVKFWLAISNEEQLRRFKEREAIEYKRFKITDEDWRNREKWDAYIEAGSDLIERTSTQVAPWHLVGANNKYHARLEVLRHLCERIEAALAATAKKRKNNAK</sequence>
<accession>A0AAU7FC53</accession>
<dbReference type="GO" id="GO:0006797">
    <property type="term" value="P:polyphosphate metabolic process"/>
    <property type="evidence" value="ECO:0007669"/>
    <property type="project" value="InterPro"/>
</dbReference>
<dbReference type="KEGG" id="cmav:ABHF33_04945"/>
<dbReference type="RefSeq" id="WP_348945906.1">
    <property type="nucleotide sequence ID" value="NZ_CP157355.1"/>
</dbReference>
<dbReference type="SUPFAM" id="SSF52540">
    <property type="entry name" value="P-loop containing nucleoside triphosphate hydrolases"/>
    <property type="match status" value="2"/>
</dbReference>
<dbReference type="InterPro" id="IPR022488">
    <property type="entry name" value="PPK2-related"/>
</dbReference>
<dbReference type="Pfam" id="PF03976">
    <property type="entry name" value="PPK2"/>
    <property type="match status" value="2"/>
</dbReference>
<dbReference type="NCBIfam" id="TIGR03708">
    <property type="entry name" value="poly_P_AMP_trns"/>
    <property type="match status" value="1"/>
</dbReference>
<gene>
    <name evidence="2" type="primary">pap</name>
    <name evidence="2" type="ORF">ABHF33_04945</name>
</gene>
<dbReference type="InterPro" id="IPR022489">
    <property type="entry name" value="PolyP_AMP_Tfrase"/>
</dbReference>
<reference evidence="2" key="1">
    <citation type="submission" date="2024-05" db="EMBL/GenBank/DDBJ databases">
        <authorList>
            <person name="Yang L."/>
            <person name="Pan L."/>
        </authorList>
    </citation>
    <scope>NUCLEOTIDE SEQUENCE</scope>
    <source>
        <strain evidence="2">FCG-7</strain>
    </source>
</reference>